<evidence type="ECO:0000259" key="2">
    <source>
        <dbReference type="PROSITE" id="PS50943"/>
    </source>
</evidence>
<dbReference type="SMART" id="SM00530">
    <property type="entry name" value="HTH_XRE"/>
    <property type="match status" value="1"/>
</dbReference>
<proteinExistence type="predicted"/>
<dbReference type="InterPro" id="IPR050807">
    <property type="entry name" value="TransReg_Diox_bact_type"/>
</dbReference>
<evidence type="ECO:0000313" key="3">
    <source>
        <dbReference type="EMBL" id="MCB7386434.1"/>
    </source>
</evidence>
<dbReference type="InterPro" id="IPR013096">
    <property type="entry name" value="Cupin_2"/>
</dbReference>
<dbReference type="Gene3D" id="1.10.260.40">
    <property type="entry name" value="lambda repressor-like DNA-binding domains"/>
    <property type="match status" value="1"/>
</dbReference>
<dbReference type="PANTHER" id="PTHR46797">
    <property type="entry name" value="HTH-TYPE TRANSCRIPTIONAL REGULATOR"/>
    <property type="match status" value="1"/>
</dbReference>
<dbReference type="InterPro" id="IPR011051">
    <property type="entry name" value="RmlC_Cupin_sf"/>
</dbReference>
<gene>
    <name evidence="3" type="ORF">LIZ65_03960</name>
</gene>
<dbReference type="CDD" id="cd00093">
    <property type="entry name" value="HTH_XRE"/>
    <property type="match status" value="1"/>
</dbReference>
<sequence length="198" mass="22311">MAASTPIGLQIKTIRTRNNMTLKQLSEQTDLSIGFLSQLERGMSSVAIDSLEKIAEALDVPLTSFFNEVPRKNQDPVVHNFELQATPVSEQIFQYILSNDEMGFGLLPRIFTLMPFANFDADDLEMYSHAGEEFIYVLEGIVTLFIGTRQYTLYPGDSVQIHSTEPHNWMNSTNKVAKLLSINTPNPFRHPEPGHILP</sequence>
<dbReference type="Proteomes" id="UP001299546">
    <property type="component" value="Unassembled WGS sequence"/>
</dbReference>
<protein>
    <submittedName>
        <fullName evidence="3">Cupin domain-containing protein</fullName>
    </submittedName>
</protein>
<dbReference type="SUPFAM" id="SSF47413">
    <property type="entry name" value="lambda repressor-like DNA-binding domains"/>
    <property type="match status" value="1"/>
</dbReference>
<dbReference type="RefSeq" id="WP_066736938.1">
    <property type="nucleotide sequence ID" value="NZ_JAJCIQ010000002.1"/>
</dbReference>
<dbReference type="InterPro" id="IPR014710">
    <property type="entry name" value="RmlC-like_jellyroll"/>
</dbReference>
<keyword evidence="4" id="KW-1185">Reference proteome</keyword>
<dbReference type="InterPro" id="IPR001387">
    <property type="entry name" value="Cro/C1-type_HTH"/>
</dbReference>
<evidence type="ECO:0000313" key="4">
    <source>
        <dbReference type="Proteomes" id="UP001299546"/>
    </source>
</evidence>
<feature type="domain" description="HTH cro/C1-type" evidence="2">
    <location>
        <begin position="11"/>
        <end position="65"/>
    </location>
</feature>
<organism evidence="3 4">
    <name type="scientific">Bariatricus massiliensis</name>
    <dbReference type="NCBI Taxonomy" id="1745713"/>
    <lineage>
        <taxon>Bacteria</taxon>
        <taxon>Bacillati</taxon>
        <taxon>Bacillota</taxon>
        <taxon>Clostridia</taxon>
        <taxon>Lachnospirales</taxon>
        <taxon>Lachnospiraceae</taxon>
        <taxon>Bariatricus</taxon>
    </lineage>
</organism>
<comment type="caution">
    <text evidence="3">The sequence shown here is derived from an EMBL/GenBank/DDBJ whole genome shotgun (WGS) entry which is preliminary data.</text>
</comment>
<dbReference type="CDD" id="cd02209">
    <property type="entry name" value="cupin_XRE_C"/>
    <property type="match status" value="1"/>
</dbReference>
<dbReference type="EMBL" id="JAJCIS010000002">
    <property type="protein sequence ID" value="MCB7386434.1"/>
    <property type="molecule type" value="Genomic_DNA"/>
</dbReference>
<name>A0ABS8DE00_9FIRM</name>
<dbReference type="SUPFAM" id="SSF51182">
    <property type="entry name" value="RmlC-like cupins"/>
    <property type="match status" value="1"/>
</dbReference>
<dbReference type="Gene3D" id="2.60.120.10">
    <property type="entry name" value="Jelly Rolls"/>
    <property type="match status" value="1"/>
</dbReference>
<reference evidence="3 4" key="1">
    <citation type="submission" date="2021-10" db="EMBL/GenBank/DDBJ databases">
        <title>Collection of gut derived symbiotic bacterial strains cultured from healthy donors.</title>
        <authorList>
            <person name="Lin H."/>
            <person name="Littmann E."/>
            <person name="Kohout C."/>
            <person name="Pamer E.G."/>
        </authorList>
    </citation>
    <scope>NUCLEOTIDE SEQUENCE [LARGE SCALE GENOMIC DNA]</scope>
    <source>
        <strain evidence="3 4">DFI.1.165</strain>
    </source>
</reference>
<accession>A0ABS8DE00</accession>
<dbReference type="InterPro" id="IPR010982">
    <property type="entry name" value="Lambda_DNA-bd_dom_sf"/>
</dbReference>
<dbReference type="Pfam" id="PF07883">
    <property type="entry name" value="Cupin_2"/>
    <property type="match status" value="1"/>
</dbReference>
<dbReference type="Pfam" id="PF01381">
    <property type="entry name" value="HTH_3"/>
    <property type="match status" value="1"/>
</dbReference>
<dbReference type="PANTHER" id="PTHR46797:SF25">
    <property type="entry name" value="TRANSCRIPTIONAL REGULATOR"/>
    <property type="match status" value="1"/>
</dbReference>
<evidence type="ECO:0000256" key="1">
    <source>
        <dbReference type="ARBA" id="ARBA00023125"/>
    </source>
</evidence>
<keyword evidence="1" id="KW-0238">DNA-binding</keyword>
<dbReference type="PROSITE" id="PS50943">
    <property type="entry name" value="HTH_CROC1"/>
    <property type="match status" value="1"/>
</dbReference>